<dbReference type="InterPro" id="IPR056362">
    <property type="entry name" value="AtuA-like_ferredoxin_dom"/>
</dbReference>
<evidence type="ECO:0000256" key="1">
    <source>
        <dbReference type="SAM" id="MobiDB-lite"/>
    </source>
</evidence>
<dbReference type="EMBL" id="CP006842">
    <property type="protein sequence ID" value="AHW63073.1"/>
    <property type="molecule type" value="Genomic_DNA"/>
</dbReference>
<dbReference type="HOGENOM" id="CLU_012617_2_1_11"/>
<keyword evidence="5" id="KW-1185">Reference proteome</keyword>
<dbReference type="Proteomes" id="UP000023703">
    <property type="component" value="Chromosome"/>
</dbReference>
<feature type="domain" description="Acyclic terpene utilisation N-terminal" evidence="2">
    <location>
        <begin position="7"/>
        <end position="423"/>
    </location>
</feature>
<evidence type="ECO:0000313" key="5">
    <source>
        <dbReference type="Proteomes" id="UP000023703"/>
    </source>
</evidence>
<dbReference type="STRING" id="1404245.CGLY_03125"/>
<gene>
    <name evidence="4" type="ORF">CGLY_03125</name>
</gene>
<name>X5DJ13_9CORY</name>
<dbReference type="KEGG" id="cgy:CGLY_03125"/>
<dbReference type="PANTHER" id="PTHR47585">
    <property type="match status" value="1"/>
</dbReference>
<dbReference type="InterPro" id="IPR010839">
    <property type="entry name" value="AtuA_N"/>
</dbReference>
<dbReference type="OrthoDB" id="3959640at2"/>
<feature type="domain" description="AtuA-like ferredoxin-fold" evidence="3">
    <location>
        <begin position="467"/>
        <end position="560"/>
    </location>
</feature>
<feature type="region of interest" description="Disordered" evidence="1">
    <location>
        <begin position="439"/>
        <end position="458"/>
    </location>
</feature>
<dbReference type="PANTHER" id="PTHR47585:SF1">
    <property type="entry name" value="DUF1446 DOMAIN-CONTAINING PROTEIN"/>
    <property type="match status" value="1"/>
</dbReference>
<sequence length="577" mass="61250">MSDTPPVRIANFSGFYGDRDSAMREMLDGGDVDYLTGDYLAELTMLILAKGMMKDPTLGYAKRFIDHLDTCLDSIAKRGVKVVTNAGGLNPSGLADALREKITERGLDLTVAYVDGDDVREPLRPTVPDALCANAYLGAFGIVECLNAGADIVVTGRVTDASVVVGPAAHHFGWGPGDLDQIAGAMAAGHVIECGTQATGGNYSGFNRGILAGADPMPGFPLAEIHADGTSVITKHDGTGGAVTVGTVTAQLLYEVTGARYAGPDAVLRLDHVRLEDLGGDRVRISGATGEAPPPTTKVGVSRLGGFRNEVQVLFSGLDVEDKAELFTRQLDTLEPRPRTVEYRLERTDHPDADTQAAASARLVCVVWDPDQHRIAEWGRGVVGTALASPPGTFFDGAPPKPSMYGTFSPAYVDNDVPAHTAHLADGTTVAVTPPDVTAELGSSRTDEPLPDYQTDGATRRAPLGLLVDARSGDKGGSANIGLWARDDGHYPWLLETITVDSVRRLLPETAELEVEVYPLPRLNAVNIVVQDILGQGVAHGARFDPQGKGLGEWLRSRHVDIPEDLLKHSNNSKEAS</sequence>
<dbReference type="AlphaFoldDB" id="X5DJ13"/>
<evidence type="ECO:0000313" key="4">
    <source>
        <dbReference type="EMBL" id="AHW63073.1"/>
    </source>
</evidence>
<evidence type="ECO:0008006" key="6">
    <source>
        <dbReference type="Google" id="ProtNLM"/>
    </source>
</evidence>
<dbReference type="Pfam" id="PF07287">
    <property type="entry name" value="AtuA"/>
    <property type="match status" value="1"/>
</dbReference>
<protein>
    <recommendedName>
        <fullName evidence="6">Exopolyphosphatase</fullName>
    </recommendedName>
</protein>
<evidence type="ECO:0000259" key="2">
    <source>
        <dbReference type="Pfam" id="PF07287"/>
    </source>
</evidence>
<proteinExistence type="predicted"/>
<accession>X5DJ13</accession>
<reference evidence="4 5" key="1">
    <citation type="journal article" date="2015" name="Int. J. Syst. Evol. Microbiol.">
        <title>Revisiting Corynebacterium glyciniphilum (ex Kubota et al., 1972) sp. nov., nom. rev., isolated from putrefied banana.</title>
        <authorList>
            <person name="Al-Dilaimi A."/>
            <person name="Bednarz H."/>
            <person name="Lomker A."/>
            <person name="Niehaus K."/>
            <person name="Kalinowski J."/>
            <person name="Ruckert C."/>
        </authorList>
    </citation>
    <scope>NUCLEOTIDE SEQUENCE [LARGE SCALE GENOMIC DNA]</scope>
    <source>
        <strain evidence="4">AJ 3170</strain>
    </source>
</reference>
<dbReference type="eggNOG" id="COG3185">
    <property type="taxonomic scope" value="Bacteria"/>
</dbReference>
<dbReference type="Pfam" id="PF23544">
    <property type="entry name" value="AtuA_ferredoxin"/>
    <property type="match status" value="1"/>
</dbReference>
<evidence type="ECO:0000259" key="3">
    <source>
        <dbReference type="Pfam" id="PF23544"/>
    </source>
</evidence>
<organism evidence="4 5">
    <name type="scientific">Corynebacterium glyciniphilum AJ 3170</name>
    <dbReference type="NCBI Taxonomy" id="1404245"/>
    <lineage>
        <taxon>Bacteria</taxon>
        <taxon>Bacillati</taxon>
        <taxon>Actinomycetota</taxon>
        <taxon>Actinomycetes</taxon>
        <taxon>Mycobacteriales</taxon>
        <taxon>Corynebacteriaceae</taxon>
        <taxon>Corynebacterium</taxon>
    </lineage>
</organism>